<dbReference type="EMBL" id="VSSQ01000054">
    <property type="protein sequence ID" value="MPL70640.1"/>
    <property type="molecule type" value="Genomic_DNA"/>
</dbReference>
<dbReference type="AlphaFoldDB" id="A0A644TUS0"/>
<evidence type="ECO:0000256" key="4">
    <source>
        <dbReference type="ARBA" id="ARBA00022643"/>
    </source>
</evidence>
<organism evidence="8">
    <name type="scientific">bioreactor metagenome</name>
    <dbReference type="NCBI Taxonomy" id="1076179"/>
    <lineage>
        <taxon>unclassified sequences</taxon>
        <taxon>metagenomes</taxon>
        <taxon>ecological metagenomes</taxon>
    </lineage>
</organism>
<dbReference type="GO" id="GO:0005886">
    <property type="term" value="C:plasma membrane"/>
    <property type="evidence" value="ECO:0007669"/>
    <property type="project" value="InterPro"/>
</dbReference>
<comment type="caution">
    <text evidence="8">The sequence shown here is derived from an EMBL/GenBank/DDBJ whole genome shotgun (WGS) entry which is preliminary data.</text>
</comment>
<evidence type="ECO:0000256" key="2">
    <source>
        <dbReference type="ARBA" id="ARBA00022553"/>
    </source>
</evidence>
<keyword evidence="4" id="KW-0288">FMN</keyword>
<dbReference type="PANTHER" id="PTHR36118:SF1">
    <property type="entry name" value="ION-TRANSLOCATING OXIDOREDUCTASE COMPLEX SUBUNIT G"/>
    <property type="match status" value="1"/>
</dbReference>
<dbReference type="SMART" id="SM00900">
    <property type="entry name" value="FMN_bind"/>
    <property type="match status" value="1"/>
</dbReference>
<dbReference type="Pfam" id="PF04205">
    <property type="entry name" value="FMN_bind"/>
    <property type="match status" value="1"/>
</dbReference>
<keyword evidence="1" id="KW-0813">Transport</keyword>
<dbReference type="PANTHER" id="PTHR36118">
    <property type="entry name" value="ION-TRANSLOCATING OXIDOREDUCTASE COMPLEX SUBUNIT G"/>
    <property type="match status" value="1"/>
</dbReference>
<keyword evidence="2" id="KW-0597">Phosphoprotein</keyword>
<keyword evidence="3" id="KW-0285">Flavoprotein</keyword>
<evidence type="ECO:0000256" key="1">
    <source>
        <dbReference type="ARBA" id="ARBA00022448"/>
    </source>
</evidence>
<protein>
    <submittedName>
        <fullName evidence="8">Electron transport complex subunit RsxG</fullName>
    </submittedName>
</protein>
<dbReference type="PROSITE" id="PS51257">
    <property type="entry name" value="PROKAR_LIPOPROTEIN"/>
    <property type="match status" value="1"/>
</dbReference>
<evidence type="ECO:0000259" key="7">
    <source>
        <dbReference type="SMART" id="SM00900"/>
    </source>
</evidence>
<sequence length="224" mass="22478">MKGTLKLGIALALFAVGACAGLAVVYSITKPQIEAQDQLALEASLRDLFPQGEDFEDISATISSANAGVNISSAFLAKRGGAPLGLAVKAAGPSYGGQAVLLVGVELNRSIAGVRILELNDTAGLGANAKNPGYYVDKANKVTFPGQFAGKFVTDPFVVKSDVVAITASTITSNSLTTIVKAAADAGVLWLENSALAPSADQGSAASYGGSAASESAPETTGGK</sequence>
<dbReference type="GO" id="GO:0022900">
    <property type="term" value="P:electron transport chain"/>
    <property type="evidence" value="ECO:0007669"/>
    <property type="project" value="InterPro"/>
</dbReference>
<accession>A0A644TUS0</accession>
<proteinExistence type="predicted"/>
<dbReference type="InterPro" id="IPR010209">
    <property type="entry name" value="Ion_transpt_RnfG/RsxG"/>
</dbReference>
<feature type="domain" description="FMN-binding" evidence="7">
    <location>
        <begin position="94"/>
        <end position="187"/>
    </location>
</feature>
<dbReference type="GO" id="GO:0010181">
    <property type="term" value="F:FMN binding"/>
    <property type="evidence" value="ECO:0007669"/>
    <property type="project" value="InterPro"/>
</dbReference>
<evidence type="ECO:0000313" key="8">
    <source>
        <dbReference type="EMBL" id="MPL70640.1"/>
    </source>
</evidence>
<dbReference type="InterPro" id="IPR007329">
    <property type="entry name" value="FMN-bd"/>
</dbReference>
<feature type="region of interest" description="Disordered" evidence="6">
    <location>
        <begin position="200"/>
        <end position="224"/>
    </location>
</feature>
<evidence type="ECO:0000256" key="6">
    <source>
        <dbReference type="SAM" id="MobiDB-lite"/>
    </source>
</evidence>
<dbReference type="GO" id="GO:0009055">
    <property type="term" value="F:electron transfer activity"/>
    <property type="evidence" value="ECO:0007669"/>
    <property type="project" value="InterPro"/>
</dbReference>
<keyword evidence="5" id="KW-0249">Electron transport</keyword>
<evidence type="ECO:0000256" key="3">
    <source>
        <dbReference type="ARBA" id="ARBA00022630"/>
    </source>
</evidence>
<evidence type="ECO:0000256" key="5">
    <source>
        <dbReference type="ARBA" id="ARBA00022982"/>
    </source>
</evidence>
<reference evidence="8" key="1">
    <citation type="submission" date="2019-08" db="EMBL/GenBank/DDBJ databases">
        <authorList>
            <person name="Kucharzyk K."/>
            <person name="Murdoch R.W."/>
            <person name="Higgins S."/>
            <person name="Loffler F."/>
        </authorList>
    </citation>
    <scope>NUCLEOTIDE SEQUENCE</scope>
</reference>
<gene>
    <name evidence="8" type="primary">rsxG_6</name>
    <name evidence="8" type="ORF">SDC9_16399</name>
</gene>
<feature type="compositionally biased region" description="Low complexity" evidence="6">
    <location>
        <begin position="200"/>
        <end position="217"/>
    </location>
</feature>
<name>A0A644TUS0_9ZZZZ</name>